<sequence>MRKKWKVLLVFFIIGAVGLCFSGPVLAKTVKVGGIMDTTGATSDVGKDYAFGMVEAFKYINENGGINGNKVKYTWFDYGYRIPEAITRYKFLKRMGVVAIMGWGTGDTEALSPTVNQDKLPYVSASYSAHLTDPAKSKYNFFFSSDYSTNARACLTAWFDKKWPQHPDYGKRKPRFACCYMSASPYCNAPIKAIRDHATMLGFEVGADQDVSLFALDAKSQINALKEFKPDVVWHGNTTMSVSATMRDAYSLGLGADWIINNWGFDENLPRLAGPAAEGAIGATPCAFFGQKQPDGNYYKNMDKVVEYAAKYNPGIPPEKRLIRTVQAWADALIFWEAANRADKAGSLDGETIKTKGFETMRNFDIGLGSSPVSYTATDHRPTTGCLVQEYRNGAFNELSRVDLKARWPEKWANEWQGW</sequence>
<evidence type="ECO:0000256" key="1">
    <source>
        <dbReference type="ARBA" id="ARBA00010062"/>
    </source>
</evidence>
<feature type="domain" description="Leucine-binding protein" evidence="5">
    <location>
        <begin position="29"/>
        <end position="394"/>
    </location>
</feature>
<dbReference type="EMBL" id="FQZU01000003">
    <property type="protein sequence ID" value="SHI98120.1"/>
    <property type="molecule type" value="Genomic_DNA"/>
</dbReference>
<dbReference type="SUPFAM" id="SSF53822">
    <property type="entry name" value="Periplasmic binding protein-like I"/>
    <property type="match status" value="1"/>
</dbReference>
<gene>
    <name evidence="6" type="ORF">SAMN02745216_00845</name>
</gene>
<dbReference type="PANTHER" id="PTHR47235">
    <property type="entry name" value="BLR6548 PROTEIN"/>
    <property type="match status" value="1"/>
</dbReference>
<keyword evidence="7" id="KW-1185">Reference proteome</keyword>
<dbReference type="PRINTS" id="PR00337">
    <property type="entry name" value="LEUILEVALBP"/>
</dbReference>
<protein>
    <submittedName>
        <fullName evidence="6">Amino acid/amide ABC transporter substrate-binding protein, HAAT family</fullName>
    </submittedName>
</protein>
<dbReference type="Gene3D" id="3.40.50.2300">
    <property type="match status" value="2"/>
</dbReference>
<evidence type="ECO:0000256" key="4">
    <source>
        <dbReference type="ARBA" id="ARBA00022970"/>
    </source>
</evidence>
<dbReference type="InterPro" id="IPR028082">
    <property type="entry name" value="Peripla_BP_I"/>
</dbReference>
<dbReference type="GO" id="GO:0006865">
    <property type="term" value="P:amino acid transport"/>
    <property type="evidence" value="ECO:0007669"/>
    <property type="project" value="UniProtKB-KW"/>
</dbReference>
<dbReference type="OrthoDB" id="24024at2"/>
<dbReference type="Pfam" id="PF13458">
    <property type="entry name" value="Peripla_BP_6"/>
    <property type="match status" value="1"/>
</dbReference>
<dbReference type="AlphaFoldDB" id="A0A1M6FK73"/>
<dbReference type="CDD" id="cd06334">
    <property type="entry name" value="PBP1_ABC_ligand_binding-like"/>
    <property type="match status" value="1"/>
</dbReference>
<organism evidence="6 7">
    <name type="scientific">Desulfatibacillum alkenivorans DSM 16219</name>
    <dbReference type="NCBI Taxonomy" id="1121393"/>
    <lineage>
        <taxon>Bacteria</taxon>
        <taxon>Pseudomonadati</taxon>
        <taxon>Thermodesulfobacteriota</taxon>
        <taxon>Desulfobacteria</taxon>
        <taxon>Desulfobacterales</taxon>
        <taxon>Desulfatibacillaceae</taxon>
        <taxon>Desulfatibacillum</taxon>
    </lineage>
</organism>
<evidence type="ECO:0000256" key="3">
    <source>
        <dbReference type="ARBA" id="ARBA00022729"/>
    </source>
</evidence>
<evidence type="ECO:0000259" key="5">
    <source>
        <dbReference type="Pfam" id="PF13458"/>
    </source>
</evidence>
<reference evidence="7" key="1">
    <citation type="submission" date="2016-11" db="EMBL/GenBank/DDBJ databases">
        <authorList>
            <person name="Varghese N."/>
            <person name="Submissions S."/>
        </authorList>
    </citation>
    <scope>NUCLEOTIDE SEQUENCE [LARGE SCALE GENOMIC DNA]</scope>
    <source>
        <strain evidence="7">DSM 16219</strain>
    </source>
</reference>
<accession>A0A1M6FK73</accession>
<dbReference type="STRING" id="1121393.SAMN02745216_00845"/>
<comment type="similarity">
    <text evidence="1">Belongs to the leucine-binding protein family.</text>
</comment>
<proteinExistence type="inferred from homology"/>
<dbReference type="InterPro" id="IPR028081">
    <property type="entry name" value="Leu-bd"/>
</dbReference>
<evidence type="ECO:0000256" key="2">
    <source>
        <dbReference type="ARBA" id="ARBA00022448"/>
    </source>
</evidence>
<dbReference type="PANTHER" id="PTHR47235:SF1">
    <property type="entry name" value="BLR6548 PROTEIN"/>
    <property type="match status" value="1"/>
</dbReference>
<keyword evidence="3" id="KW-0732">Signal</keyword>
<keyword evidence="4" id="KW-0029">Amino-acid transport</keyword>
<evidence type="ECO:0000313" key="7">
    <source>
        <dbReference type="Proteomes" id="UP000183994"/>
    </source>
</evidence>
<dbReference type="RefSeq" id="WP_073473222.1">
    <property type="nucleotide sequence ID" value="NZ_FQZU01000003.1"/>
</dbReference>
<name>A0A1M6FK73_9BACT</name>
<evidence type="ECO:0000313" key="6">
    <source>
        <dbReference type="EMBL" id="SHI98120.1"/>
    </source>
</evidence>
<dbReference type="InterPro" id="IPR000709">
    <property type="entry name" value="Leu_Ile_Val-bd"/>
</dbReference>
<keyword evidence="2" id="KW-0813">Transport</keyword>
<dbReference type="Proteomes" id="UP000183994">
    <property type="component" value="Unassembled WGS sequence"/>
</dbReference>